<organism evidence="2 3">
    <name type="scientific">Athelia psychrophila</name>
    <dbReference type="NCBI Taxonomy" id="1759441"/>
    <lineage>
        <taxon>Eukaryota</taxon>
        <taxon>Fungi</taxon>
        <taxon>Dikarya</taxon>
        <taxon>Basidiomycota</taxon>
        <taxon>Agaricomycotina</taxon>
        <taxon>Agaricomycetes</taxon>
        <taxon>Agaricomycetidae</taxon>
        <taxon>Atheliales</taxon>
        <taxon>Atheliaceae</taxon>
        <taxon>Athelia</taxon>
    </lineage>
</organism>
<evidence type="ECO:0000256" key="1">
    <source>
        <dbReference type="SAM" id="MobiDB-lite"/>
    </source>
</evidence>
<evidence type="ECO:0000313" key="3">
    <source>
        <dbReference type="Proteomes" id="UP000076532"/>
    </source>
</evidence>
<dbReference type="OrthoDB" id="6666987at2759"/>
<dbReference type="PANTHER" id="PTHR10099:SF1">
    <property type="entry name" value="PHOSPHORIBOSYLFORMYLGLYCINAMIDINE SYNTHASE"/>
    <property type="match status" value="1"/>
</dbReference>
<dbReference type="Gene3D" id="3.40.50.880">
    <property type="match status" value="1"/>
</dbReference>
<dbReference type="PANTHER" id="PTHR10099">
    <property type="entry name" value="PHOSPHORIBOSYLFORMYLGLYCINAMIDINE SYNTHASE"/>
    <property type="match status" value="1"/>
</dbReference>
<dbReference type="Proteomes" id="UP000076532">
    <property type="component" value="Unassembled WGS sequence"/>
</dbReference>
<dbReference type="AlphaFoldDB" id="A0A166PXL8"/>
<protein>
    <submittedName>
        <fullName evidence="2">Uncharacterized protein</fullName>
    </submittedName>
</protein>
<dbReference type="GO" id="GO:0006164">
    <property type="term" value="P:purine nucleotide biosynthetic process"/>
    <property type="evidence" value="ECO:0007669"/>
    <property type="project" value="TreeGrafter"/>
</dbReference>
<dbReference type="GO" id="GO:0005737">
    <property type="term" value="C:cytoplasm"/>
    <property type="evidence" value="ECO:0007669"/>
    <property type="project" value="TreeGrafter"/>
</dbReference>
<dbReference type="Pfam" id="PF13507">
    <property type="entry name" value="GATase_5"/>
    <property type="match status" value="1"/>
</dbReference>
<dbReference type="InterPro" id="IPR029062">
    <property type="entry name" value="Class_I_gatase-like"/>
</dbReference>
<proteinExistence type="predicted"/>
<reference evidence="2 3" key="1">
    <citation type="journal article" date="2016" name="Mol. Biol. Evol.">
        <title>Comparative Genomics of Early-Diverging Mushroom-Forming Fungi Provides Insights into the Origins of Lignocellulose Decay Capabilities.</title>
        <authorList>
            <person name="Nagy L.G."/>
            <person name="Riley R."/>
            <person name="Tritt A."/>
            <person name="Adam C."/>
            <person name="Daum C."/>
            <person name="Floudas D."/>
            <person name="Sun H."/>
            <person name="Yadav J.S."/>
            <person name="Pangilinan J."/>
            <person name="Larsson K.H."/>
            <person name="Matsuura K."/>
            <person name="Barry K."/>
            <person name="Labutti K."/>
            <person name="Kuo R."/>
            <person name="Ohm R.A."/>
            <person name="Bhattacharya S.S."/>
            <person name="Shirouzu T."/>
            <person name="Yoshinaga Y."/>
            <person name="Martin F.M."/>
            <person name="Grigoriev I.V."/>
            <person name="Hibbett D.S."/>
        </authorList>
    </citation>
    <scope>NUCLEOTIDE SEQUENCE [LARGE SCALE GENOMIC DNA]</scope>
    <source>
        <strain evidence="2 3">CBS 109695</strain>
    </source>
</reference>
<name>A0A166PXL8_9AGAM</name>
<dbReference type="SUPFAM" id="SSF52317">
    <property type="entry name" value="Class I glutamine amidotransferase-like"/>
    <property type="match status" value="1"/>
</dbReference>
<keyword evidence="3" id="KW-1185">Reference proteome</keyword>
<dbReference type="SMART" id="SM01211">
    <property type="entry name" value="GATase_5"/>
    <property type="match status" value="1"/>
</dbReference>
<dbReference type="GO" id="GO:0004642">
    <property type="term" value="F:phosphoribosylformylglycinamidine synthase activity"/>
    <property type="evidence" value="ECO:0007669"/>
    <property type="project" value="TreeGrafter"/>
</dbReference>
<sequence>MYNACQFLSQLRAIIPGAQDWPDFKPNRSKQFEARVSMAEVVDNKITHSSVFLRHMAGSKLPVAVAHGEGRAPFGSEDLRRSADLRGLPAVRYVDGDGVPRGVPTQSEWQSQGHHWCADARWPGPRTDAASGGGDDSTTQ</sequence>
<feature type="compositionally biased region" description="Polar residues" evidence="1">
    <location>
        <begin position="104"/>
        <end position="113"/>
    </location>
</feature>
<evidence type="ECO:0000313" key="2">
    <source>
        <dbReference type="EMBL" id="KZP26556.1"/>
    </source>
</evidence>
<dbReference type="STRING" id="436010.A0A166PXL8"/>
<feature type="compositionally biased region" description="Gly residues" evidence="1">
    <location>
        <begin position="131"/>
        <end position="140"/>
    </location>
</feature>
<dbReference type="EMBL" id="KV417514">
    <property type="protein sequence ID" value="KZP26556.1"/>
    <property type="molecule type" value="Genomic_DNA"/>
</dbReference>
<accession>A0A166PXL8</accession>
<gene>
    <name evidence="2" type="ORF">FIBSPDRAFT_854873</name>
</gene>
<feature type="region of interest" description="Disordered" evidence="1">
    <location>
        <begin position="97"/>
        <end position="140"/>
    </location>
</feature>